<feature type="transmembrane region" description="Helical" evidence="2">
    <location>
        <begin position="52"/>
        <end position="74"/>
    </location>
</feature>
<protein>
    <submittedName>
        <fullName evidence="5">Glycine zipper 2TM domain-containing protein</fullName>
    </submittedName>
</protein>
<comment type="caution">
    <text evidence="5">The sequence shown here is derived from an EMBL/GenBank/DDBJ whole genome shotgun (WGS) entry which is preliminary data.</text>
</comment>
<evidence type="ECO:0000259" key="4">
    <source>
        <dbReference type="Pfam" id="PF13441"/>
    </source>
</evidence>
<proteinExistence type="predicted"/>
<keyword evidence="3" id="KW-0732">Signal</keyword>
<reference evidence="5 6" key="1">
    <citation type="submission" date="2019-06" db="EMBL/GenBank/DDBJ databases">
        <title>New taxonomy in bacterial strain CC-CFT640, isolated from vineyard.</title>
        <authorList>
            <person name="Lin S.-Y."/>
            <person name="Tsai C.-F."/>
            <person name="Young C.-C."/>
        </authorList>
    </citation>
    <scope>NUCLEOTIDE SEQUENCE [LARGE SCALE GENOMIC DNA]</scope>
    <source>
        <strain evidence="5 6">CC-CFT640</strain>
    </source>
</reference>
<dbReference type="OrthoDB" id="7358035at2"/>
<organism evidence="5 6">
    <name type="scientific">Vineibacter terrae</name>
    <dbReference type="NCBI Taxonomy" id="2586908"/>
    <lineage>
        <taxon>Bacteria</taxon>
        <taxon>Pseudomonadati</taxon>
        <taxon>Pseudomonadota</taxon>
        <taxon>Alphaproteobacteria</taxon>
        <taxon>Hyphomicrobiales</taxon>
        <taxon>Vineibacter</taxon>
    </lineage>
</organism>
<keyword evidence="6" id="KW-1185">Reference proteome</keyword>
<evidence type="ECO:0000256" key="2">
    <source>
        <dbReference type="SAM" id="Phobius"/>
    </source>
</evidence>
<feature type="transmembrane region" description="Helical" evidence="2">
    <location>
        <begin position="81"/>
        <end position="102"/>
    </location>
</feature>
<accession>A0A5C8PJ86</accession>
<keyword evidence="2" id="KW-0472">Membrane</keyword>
<dbReference type="InterPro" id="IPR027367">
    <property type="entry name" value="Gly-zipper_YMGG"/>
</dbReference>
<dbReference type="Gene3D" id="1.10.287.1490">
    <property type="match status" value="1"/>
</dbReference>
<keyword evidence="2" id="KW-1133">Transmembrane helix</keyword>
<keyword evidence="2" id="KW-0812">Transmembrane</keyword>
<keyword evidence="1" id="KW-0175">Coiled coil</keyword>
<feature type="coiled-coil region" evidence="1">
    <location>
        <begin position="148"/>
        <end position="236"/>
    </location>
</feature>
<evidence type="ECO:0000256" key="1">
    <source>
        <dbReference type="SAM" id="Coils"/>
    </source>
</evidence>
<evidence type="ECO:0000256" key="3">
    <source>
        <dbReference type="SAM" id="SignalP"/>
    </source>
</evidence>
<gene>
    <name evidence="5" type="ORF">FHP25_19675</name>
</gene>
<dbReference type="Proteomes" id="UP000321638">
    <property type="component" value="Unassembled WGS sequence"/>
</dbReference>
<feature type="signal peptide" evidence="3">
    <location>
        <begin position="1"/>
        <end position="27"/>
    </location>
</feature>
<name>A0A5C8PJ86_9HYPH</name>
<dbReference type="Pfam" id="PF13441">
    <property type="entry name" value="Gly-zipper_YMGG"/>
    <property type="match status" value="1"/>
</dbReference>
<evidence type="ECO:0000313" key="6">
    <source>
        <dbReference type="Proteomes" id="UP000321638"/>
    </source>
</evidence>
<feature type="domain" description="YMGG-like Gly-zipper" evidence="4">
    <location>
        <begin position="58"/>
        <end position="101"/>
    </location>
</feature>
<dbReference type="PROSITE" id="PS51257">
    <property type="entry name" value="PROKAR_LIPOPROTEIN"/>
    <property type="match status" value="1"/>
</dbReference>
<feature type="chain" id="PRO_5022829180" evidence="3">
    <location>
        <begin position="28"/>
        <end position="243"/>
    </location>
</feature>
<dbReference type="EMBL" id="VDUZ01000022">
    <property type="protein sequence ID" value="TXL73872.1"/>
    <property type="molecule type" value="Genomic_DNA"/>
</dbReference>
<sequence length="243" mass="25813">MYALFRPRAVRLAIAAVLCAATLGGCAAGGSYANDPYLTPEQRRLRAQNQDFNRTVGEGAVVGALGGALLGALLGGKRNRAAGALIGAGAGALLGGGAGYYVGKKKEQYVNENQRLDSMTADVRNDNARLEAYVANTRTVVAQNKAELARLRAEYNARQASRDDLNRRVATAEQDASHIRQTISRLRERLGDYIQARNATRAENPGASTAAMDAEIARLNQQIAALEAQLAELNSAISITRTG</sequence>
<evidence type="ECO:0000313" key="5">
    <source>
        <dbReference type="EMBL" id="TXL73872.1"/>
    </source>
</evidence>
<dbReference type="AlphaFoldDB" id="A0A5C8PJ86"/>
<dbReference type="RefSeq" id="WP_147848667.1">
    <property type="nucleotide sequence ID" value="NZ_VDUZ01000022.1"/>
</dbReference>